<feature type="transmembrane region" description="Helical" evidence="8">
    <location>
        <begin position="393"/>
        <end position="415"/>
    </location>
</feature>
<keyword evidence="3 8" id="KW-0813">Transport</keyword>
<feature type="transmembrane region" description="Helical" evidence="8">
    <location>
        <begin position="59"/>
        <end position="79"/>
    </location>
</feature>
<dbReference type="KEGG" id="cprv:CYPRO_3120"/>
<evidence type="ECO:0000256" key="6">
    <source>
        <dbReference type="ARBA" id="ARBA00022989"/>
    </source>
</evidence>
<dbReference type="PANTHER" id="PTHR30003">
    <property type="entry name" value="L-LACTATE PERMEASE"/>
    <property type="match status" value="1"/>
</dbReference>
<dbReference type="GO" id="GO:0015295">
    <property type="term" value="F:solute:proton symporter activity"/>
    <property type="evidence" value="ECO:0007669"/>
    <property type="project" value="TreeGrafter"/>
</dbReference>
<evidence type="ECO:0000256" key="2">
    <source>
        <dbReference type="ARBA" id="ARBA00010100"/>
    </source>
</evidence>
<evidence type="ECO:0000256" key="4">
    <source>
        <dbReference type="ARBA" id="ARBA00022475"/>
    </source>
</evidence>
<feature type="transmembrane region" description="Helical" evidence="8">
    <location>
        <begin position="29"/>
        <end position="47"/>
    </location>
</feature>
<dbReference type="OrthoDB" id="9761056at2"/>
<name>A0A345UPF3_9BACT</name>
<evidence type="ECO:0000313" key="9">
    <source>
        <dbReference type="EMBL" id="AXJ02355.1"/>
    </source>
</evidence>
<dbReference type="RefSeq" id="WP_114985457.1">
    <property type="nucleotide sequence ID" value="NZ_CP027806.1"/>
</dbReference>
<dbReference type="GO" id="GO:0005886">
    <property type="term" value="C:plasma membrane"/>
    <property type="evidence" value="ECO:0007669"/>
    <property type="project" value="UniProtKB-SubCell"/>
</dbReference>
<gene>
    <name evidence="9" type="ORF">CYPRO_3120</name>
</gene>
<feature type="transmembrane region" description="Helical" evidence="8">
    <location>
        <begin position="212"/>
        <end position="236"/>
    </location>
</feature>
<keyword evidence="7 8" id="KW-0472">Membrane</keyword>
<feature type="transmembrane region" description="Helical" evidence="8">
    <location>
        <begin position="351"/>
        <end position="373"/>
    </location>
</feature>
<evidence type="ECO:0000256" key="3">
    <source>
        <dbReference type="ARBA" id="ARBA00022448"/>
    </source>
</evidence>
<feature type="transmembrane region" description="Helical" evidence="8">
    <location>
        <begin position="175"/>
        <end position="200"/>
    </location>
</feature>
<sequence>MNLVLLSLLPFVVLTYLLLVKKVNAGLTMLAVYLLTAALLFFFWDAAPELLIAASLNGLVIGTELFLIIIGVLLLFFLLKHNGRLDDLQQFFMDYSDDTRIHIILIGWFFVSFLEGVAGFGTPAAIAAPLLVVLGVRPLIAVILTLMADSAAVAFGAFGTTMVVGIASAAPEADLAAVSATAGIVTAFVSVFIPLAMLYVHSRLAEIPLTRNYILFALASGAAFAVPFMLTAIFLGPELPSVAGAVAGLILIMLLLRLGLFFGNPKKLPPVKPVVGALFPYALVVALLFASRANLLGFGDLLRSAGTTLIFTEEITHTLSAFTPGVLILIAFGVAYAMQPNRASFEAFGKAVPALLVLLPTLAFAQLIITSSLTDEPGIPELVASLFAGTGYLYLLFATVIGAFGTFIAGSATVSNLMLGAVQASAAGVNELPDTLILALQAAGAAAGNMIAIHNIVAVLAVVHLQEGLPVIIKNNFLVVGGFVLFTALAAAVYLLL</sequence>
<accession>A0A345UPF3</accession>
<reference evidence="9 10" key="1">
    <citation type="submission" date="2018-03" db="EMBL/GenBank/DDBJ databases">
        <title>Phenotypic and genomic properties of Cyclonatronum proteinivorum gen. nov., sp. nov., a haloalkaliphilic bacteroidete from soda lakes possessing Na+-translocating rhodopsin.</title>
        <authorList>
            <person name="Toshchakov S.V."/>
            <person name="Korzhenkov A."/>
            <person name="Samarov N.I."/>
            <person name="Kublanov I.V."/>
            <person name="Muntyan M.S."/>
            <person name="Sorokin D.Y."/>
        </authorList>
    </citation>
    <scope>NUCLEOTIDE SEQUENCE [LARGE SCALE GENOMIC DNA]</scope>
    <source>
        <strain evidence="9 10">Omega</strain>
    </source>
</reference>
<keyword evidence="10" id="KW-1185">Reference proteome</keyword>
<feature type="transmembrane region" description="Helical" evidence="8">
    <location>
        <begin position="242"/>
        <end position="262"/>
    </location>
</feature>
<protein>
    <recommendedName>
        <fullName evidence="8">L-lactate permease</fullName>
    </recommendedName>
</protein>
<comment type="subcellular location">
    <subcellularLocation>
        <location evidence="1 8">Cell membrane</location>
        <topology evidence="1 8">Multi-pass membrane protein</topology>
    </subcellularLocation>
</comment>
<keyword evidence="4 8" id="KW-1003">Cell membrane</keyword>
<feature type="transmembrane region" description="Helical" evidence="8">
    <location>
        <begin position="139"/>
        <end position="169"/>
    </location>
</feature>
<feature type="transmembrane region" description="Helical" evidence="8">
    <location>
        <begin position="274"/>
        <end position="295"/>
    </location>
</feature>
<dbReference type="EMBL" id="CP027806">
    <property type="protein sequence ID" value="AXJ02355.1"/>
    <property type="molecule type" value="Genomic_DNA"/>
</dbReference>
<feature type="transmembrane region" description="Helical" evidence="8">
    <location>
        <begin position="436"/>
        <end position="465"/>
    </location>
</feature>
<feature type="transmembrane region" description="Helical" evidence="8">
    <location>
        <begin position="477"/>
        <end position="496"/>
    </location>
</feature>
<dbReference type="Proteomes" id="UP000254808">
    <property type="component" value="Chromosome"/>
</dbReference>
<evidence type="ECO:0000256" key="7">
    <source>
        <dbReference type="ARBA" id="ARBA00023136"/>
    </source>
</evidence>
<evidence type="ECO:0000256" key="1">
    <source>
        <dbReference type="ARBA" id="ARBA00004651"/>
    </source>
</evidence>
<evidence type="ECO:0000313" key="10">
    <source>
        <dbReference type="Proteomes" id="UP000254808"/>
    </source>
</evidence>
<comment type="function">
    <text evidence="8">Uptake of L-lactate across the membrane. Can also transport D-lactate and glycolate.</text>
</comment>
<dbReference type="AlphaFoldDB" id="A0A345UPF3"/>
<proteinExistence type="inferred from homology"/>
<organism evidence="9 10">
    <name type="scientific">Cyclonatronum proteinivorum</name>
    <dbReference type="NCBI Taxonomy" id="1457365"/>
    <lineage>
        <taxon>Bacteria</taxon>
        <taxon>Pseudomonadati</taxon>
        <taxon>Balneolota</taxon>
        <taxon>Balneolia</taxon>
        <taxon>Balneolales</taxon>
        <taxon>Cyclonatronaceae</taxon>
        <taxon>Cyclonatronum</taxon>
    </lineage>
</organism>
<dbReference type="PANTHER" id="PTHR30003:SF0">
    <property type="entry name" value="GLYCOLATE PERMEASE GLCA-RELATED"/>
    <property type="match status" value="1"/>
</dbReference>
<keyword evidence="6 8" id="KW-1133">Transmembrane helix</keyword>
<evidence type="ECO:0000256" key="5">
    <source>
        <dbReference type="ARBA" id="ARBA00022692"/>
    </source>
</evidence>
<feature type="transmembrane region" description="Helical" evidence="8">
    <location>
        <begin position="315"/>
        <end position="339"/>
    </location>
</feature>
<feature type="transmembrane region" description="Helical" evidence="8">
    <location>
        <begin position="99"/>
        <end position="132"/>
    </location>
</feature>
<dbReference type="InterPro" id="IPR003804">
    <property type="entry name" value="Lactate_perm"/>
</dbReference>
<evidence type="ECO:0000256" key="8">
    <source>
        <dbReference type="RuleBase" id="RU365092"/>
    </source>
</evidence>
<dbReference type="Pfam" id="PF02652">
    <property type="entry name" value="Lactate_perm"/>
    <property type="match status" value="1"/>
</dbReference>
<keyword evidence="5 8" id="KW-0812">Transmembrane</keyword>
<dbReference type="GO" id="GO:0015129">
    <property type="term" value="F:lactate transmembrane transporter activity"/>
    <property type="evidence" value="ECO:0007669"/>
    <property type="project" value="UniProtKB-UniRule"/>
</dbReference>
<comment type="similarity">
    <text evidence="2 8">Belongs to the lactate permease family.</text>
</comment>